<reference evidence="3 4" key="1">
    <citation type="submission" date="2019-08" db="EMBL/GenBank/DDBJ databases">
        <title>Amphibian skin-associated Pigmentiphaga: genome sequence and occurrence across geography and hosts.</title>
        <authorList>
            <person name="Bletz M.C."/>
            <person name="Bunk B."/>
            <person name="Sproeer C."/>
            <person name="Biwer P."/>
            <person name="Reiter S."/>
            <person name="Rabemananjara F.C.E."/>
            <person name="Schulz S."/>
            <person name="Overmann J."/>
            <person name="Vences M."/>
        </authorList>
    </citation>
    <scope>NUCLEOTIDE SEQUENCE [LARGE SCALE GENOMIC DNA]</scope>
    <source>
        <strain evidence="3 4">Mada1488</strain>
    </source>
</reference>
<dbReference type="Proteomes" id="UP000325161">
    <property type="component" value="Chromosome"/>
</dbReference>
<dbReference type="PANTHER" id="PTHR35849">
    <property type="entry name" value="BLR2341 PROTEIN"/>
    <property type="match status" value="1"/>
</dbReference>
<dbReference type="CDD" id="cd07043">
    <property type="entry name" value="STAS_anti-anti-sigma_factors"/>
    <property type="match status" value="1"/>
</dbReference>
<dbReference type="InterPro" id="IPR002645">
    <property type="entry name" value="STAS_dom"/>
</dbReference>
<dbReference type="SUPFAM" id="SSF52091">
    <property type="entry name" value="SpoIIaa-like"/>
    <property type="match status" value="1"/>
</dbReference>
<proteinExistence type="predicted"/>
<feature type="region of interest" description="Disordered" evidence="1">
    <location>
        <begin position="97"/>
        <end position="117"/>
    </location>
</feature>
<dbReference type="Pfam" id="PF13466">
    <property type="entry name" value="STAS_2"/>
    <property type="match status" value="1"/>
</dbReference>
<dbReference type="AlphaFoldDB" id="A0A5C0AVA4"/>
<organism evidence="3 4">
    <name type="scientific">Pigmentiphaga aceris</name>
    <dbReference type="NCBI Taxonomy" id="1940612"/>
    <lineage>
        <taxon>Bacteria</taxon>
        <taxon>Pseudomonadati</taxon>
        <taxon>Pseudomonadota</taxon>
        <taxon>Betaproteobacteria</taxon>
        <taxon>Burkholderiales</taxon>
        <taxon>Alcaligenaceae</taxon>
        <taxon>Pigmentiphaga</taxon>
    </lineage>
</organism>
<dbReference type="InterPro" id="IPR058548">
    <property type="entry name" value="MlaB-like_STAS"/>
</dbReference>
<dbReference type="PROSITE" id="PS50801">
    <property type="entry name" value="STAS"/>
    <property type="match status" value="1"/>
</dbReference>
<dbReference type="Gene3D" id="3.30.750.24">
    <property type="entry name" value="STAS domain"/>
    <property type="match status" value="1"/>
</dbReference>
<name>A0A5C0AVA4_9BURK</name>
<gene>
    <name evidence="3" type="ORF">FXN63_10860</name>
</gene>
<dbReference type="InterPro" id="IPR036513">
    <property type="entry name" value="STAS_dom_sf"/>
</dbReference>
<feature type="domain" description="STAS" evidence="2">
    <location>
        <begin position="1"/>
        <end position="109"/>
    </location>
</feature>
<dbReference type="RefSeq" id="WP_148814726.1">
    <property type="nucleotide sequence ID" value="NZ_CP043046.1"/>
</dbReference>
<evidence type="ECO:0000313" key="4">
    <source>
        <dbReference type="Proteomes" id="UP000325161"/>
    </source>
</evidence>
<dbReference type="KEGG" id="pacr:FXN63_10860"/>
<dbReference type="EMBL" id="CP043046">
    <property type="protein sequence ID" value="QEI06278.1"/>
    <property type="molecule type" value="Genomic_DNA"/>
</dbReference>
<dbReference type="OrthoDB" id="8527158at2"/>
<evidence type="ECO:0000313" key="3">
    <source>
        <dbReference type="EMBL" id="QEI06278.1"/>
    </source>
</evidence>
<accession>A0A5C0AVA4</accession>
<evidence type="ECO:0000259" key="2">
    <source>
        <dbReference type="PROSITE" id="PS50801"/>
    </source>
</evidence>
<dbReference type="PANTHER" id="PTHR35849:SF2">
    <property type="entry name" value="BLR2341 PROTEIN"/>
    <property type="match status" value="1"/>
</dbReference>
<dbReference type="InterPro" id="IPR052746">
    <property type="entry name" value="MlaB_ABC_Transporter"/>
</dbReference>
<sequence length="117" mass="12729">MTRIETLAIDGGLTMDRAVELRQRFLHAIAHADTLRLTLANVTEIDSTGIQLLMATKRTAQASGKHLELVEHSSEVLAVFALLDLVAYFGDPIRVPPARPGLRQTMPPAPDRSSCAV</sequence>
<keyword evidence="4" id="KW-1185">Reference proteome</keyword>
<evidence type="ECO:0000256" key="1">
    <source>
        <dbReference type="SAM" id="MobiDB-lite"/>
    </source>
</evidence>
<protein>
    <submittedName>
        <fullName evidence="3">STAS domain-containing protein</fullName>
    </submittedName>
</protein>